<feature type="transmembrane region" description="Helical" evidence="1">
    <location>
        <begin position="38"/>
        <end position="59"/>
    </location>
</feature>
<reference evidence="2 3" key="1">
    <citation type="submission" date="2020-01" db="EMBL/GenBank/DDBJ databases">
        <title>Spongiivirga citrea KCTC 32990T.</title>
        <authorList>
            <person name="Wang G."/>
        </authorList>
    </citation>
    <scope>NUCLEOTIDE SEQUENCE [LARGE SCALE GENOMIC DNA]</scope>
    <source>
        <strain evidence="2 3">KCTC 32990</strain>
    </source>
</reference>
<evidence type="ECO:0000256" key="1">
    <source>
        <dbReference type="SAM" id="Phobius"/>
    </source>
</evidence>
<keyword evidence="3" id="KW-1185">Reference proteome</keyword>
<accession>A0A6M0CGH8</accession>
<sequence>MSYMIKISLLLNIFVLAPVCYGLLSKASWVDVSYGSATAARGILLSVYIAILLSSILLFFKADPKFVAALLFAQVIYKLTTPFTVGTVTNSVVISNLFIAFFHTVTLFIIWKEGHI</sequence>
<organism evidence="2 3">
    <name type="scientific">Spongiivirga citrea</name>
    <dbReference type="NCBI Taxonomy" id="1481457"/>
    <lineage>
        <taxon>Bacteria</taxon>
        <taxon>Pseudomonadati</taxon>
        <taxon>Bacteroidota</taxon>
        <taxon>Flavobacteriia</taxon>
        <taxon>Flavobacteriales</taxon>
        <taxon>Flavobacteriaceae</taxon>
        <taxon>Spongiivirga</taxon>
    </lineage>
</organism>
<protein>
    <submittedName>
        <fullName evidence="2">Uncharacterized protein</fullName>
    </submittedName>
</protein>
<comment type="caution">
    <text evidence="2">The sequence shown here is derived from an EMBL/GenBank/DDBJ whole genome shotgun (WGS) entry which is preliminary data.</text>
</comment>
<keyword evidence="1" id="KW-1133">Transmembrane helix</keyword>
<proteinExistence type="predicted"/>
<name>A0A6M0CGH8_9FLAO</name>
<feature type="transmembrane region" description="Helical" evidence="1">
    <location>
        <begin position="91"/>
        <end position="111"/>
    </location>
</feature>
<dbReference type="RefSeq" id="WP_164030951.1">
    <property type="nucleotide sequence ID" value="NZ_JAABOQ010000003.1"/>
</dbReference>
<feature type="transmembrane region" description="Helical" evidence="1">
    <location>
        <begin position="66"/>
        <end position="85"/>
    </location>
</feature>
<keyword evidence="1" id="KW-0472">Membrane</keyword>
<keyword evidence="1" id="KW-0812">Transmembrane</keyword>
<evidence type="ECO:0000313" key="2">
    <source>
        <dbReference type="EMBL" id="NER17008.1"/>
    </source>
</evidence>
<dbReference type="EMBL" id="JAABOQ010000003">
    <property type="protein sequence ID" value="NER17008.1"/>
    <property type="molecule type" value="Genomic_DNA"/>
</dbReference>
<evidence type="ECO:0000313" key="3">
    <source>
        <dbReference type="Proteomes" id="UP000474296"/>
    </source>
</evidence>
<gene>
    <name evidence="2" type="ORF">GWK10_07285</name>
</gene>
<dbReference type="AlphaFoldDB" id="A0A6M0CGH8"/>
<dbReference type="Proteomes" id="UP000474296">
    <property type="component" value="Unassembled WGS sequence"/>
</dbReference>